<organism evidence="1 2">
    <name type="scientific">Alloyangia pacifica</name>
    <dbReference type="NCBI Taxonomy" id="311180"/>
    <lineage>
        <taxon>Bacteria</taxon>
        <taxon>Pseudomonadati</taxon>
        <taxon>Pseudomonadota</taxon>
        <taxon>Alphaproteobacteria</taxon>
        <taxon>Rhodobacterales</taxon>
        <taxon>Roseobacteraceae</taxon>
        <taxon>Alloyangia</taxon>
    </lineage>
</organism>
<dbReference type="KEGG" id="ypac:CEW88_23670"/>
<protein>
    <recommendedName>
        <fullName evidence="3">Sulfotransferase family protein</fullName>
    </recommendedName>
</protein>
<dbReference type="AlphaFoldDB" id="A0A2U8HM11"/>
<dbReference type="InterPro" id="IPR005331">
    <property type="entry name" value="Sulfotransferase"/>
</dbReference>
<name>A0A2U8HM11_9RHOB</name>
<dbReference type="Pfam" id="PF03567">
    <property type="entry name" value="Sulfotransfer_2"/>
    <property type="match status" value="1"/>
</dbReference>
<dbReference type="GO" id="GO:0008146">
    <property type="term" value="F:sulfotransferase activity"/>
    <property type="evidence" value="ECO:0007669"/>
    <property type="project" value="InterPro"/>
</dbReference>
<reference evidence="1 2" key="1">
    <citation type="submission" date="2017-06" db="EMBL/GenBank/DDBJ databases">
        <title>Yangia sp. YSBP01 complete genome sequence.</title>
        <authorList>
            <person name="Woo J.-H."/>
            <person name="Kim H.-S."/>
        </authorList>
    </citation>
    <scope>NUCLEOTIDE SEQUENCE [LARGE SCALE GENOMIC DNA]</scope>
    <source>
        <strain evidence="1 2">YSBP01</strain>
        <plasmid evidence="1 2">unnamed4</plasmid>
    </source>
</reference>
<geneLocation type="plasmid" evidence="1 2">
    <name>unnamed4</name>
</geneLocation>
<dbReference type="RefSeq" id="WP_108970861.1">
    <property type="nucleotide sequence ID" value="NZ_CP022194.1"/>
</dbReference>
<gene>
    <name evidence="1" type="ORF">CEW88_23670</name>
</gene>
<dbReference type="EMBL" id="CP022194">
    <property type="protein sequence ID" value="AWI86764.1"/>
    <property type="molecule type" value="Genomic_DNA"/>
</dbReference>
<accession>A0A2U8HM11</accession>
<dbReference type="GO" id="GO:0016020">
    <property type="term" value="C:membrane"/>
    <property type="evidence" value="ECO:0007669"/>
    <property type="project" value="InterPro"/>
</dbReference>
<keyword evidence="1" id="KW-0614">Plasmid</keyword>
<proteinExistence type="predicted"/>
<sequence>MPEDRSHVTGLLRYARTEDVTLSQNAAHGLAARHALTHYPSGAIYSFIPKNACSTLRYSLALANNCIAGAEDWTWIHLNNGTFAASLSELVRAPFSFTVLRCPHARLASVFLDKIVDKTPELWQLHRLTRDGFDPDRLSFRDFVQLLEQPNLLSSNIHWRPQQDFLVYDRYSRVFALERFAEAIPVLRDEIGFEVQDARALTGHGTDRLTQIETGDFADLPLIKLADLKRGGRLPAHDRLYDADLARRVADLYAADLALYAGHLDPRMLSFPDLLPT</sequence>
<dbReference type="Proteomes" id="UP000244915">
    <property type="component" value="Plasmid unnamed4"/>
</dbReference>
<dbReference type="OrthoDB" id="288532at2"/>
<evidence type="ECO:0000313" key="1">
    <source>
        <dbReference type="EMBL" id="AWI86764.1"/>
    </source>
</evidence>
<evidence type="ECO:0000313" key="2">
    <source>
        <dbReference type="Proteomes" id="UP000244915"/>
    </source>
</evidence>
<evidence type="ECO:0008006" key="3">
    <source>
        <dbReference type="Google" id="ProtNLM"/>
    </source>
</evidence>